<accession>A0A382Q6T4</accession>
<protein>
    <submittedName>
        <fullName evidence="1">Uncharacterized protein</fullName>
    </submittedName>
</protein>
<gene>
    <name evidence="1" type="ORF">METZ01_LOCUS333980</name>
</gene>
<reference evidence="1" key="1">
    <citation type="submission" date="2018-05" db="EMBL/GenBank/DDBJ databases">
        <authorList>
            <person name="Lanie J.A."/>
            <person name="Ng W.-L."/>
            <person name="Kazmierczak K.M."/>
            <person name="Andrzejewski T.M."/>
            <person name="Davidsen T.M."/>
            <person name="Wayne K.J."/>
            <person name="Tettelin H."/>
            <person name="Glass J.I."/>
            <person name="Rusch D."/>
            <person name="Podicherti R."/>
            <person name="Tsui H.-C.T."/>
            <person name="Winkler M.E."/>
        </authorList>
    </citation>
    <scope>NUCLEOTIDE SEQUENCE</scope>
</reference>
<dbReference type="EMBL" id="UINC01112291">
    <property type="protein sequence ID" value="SVC81126.1"/>
    <property type="molecule type" value="Genomic_DNA"/>
</dbReference>
<sequence>MRLTVNLILLNPLDKAKTQFVGEIDELDNKKDWIDWITKYGDDISKRFEKPTTELLEGMIDTMTP</sequence>
<organism evidence="1">
    <name type="scientific">marine metagenome</name>
    <dbReference type="NCBI Taxonomy" id="408172"/>
    <lineage>
        <taxon>unclassified sequences</taxon>
        <taxon>metagenomes</taxon>
        <taxon>ecological metagenomes</taxon>
    </lineage>
</organism>
<proteinExistence type="predicted"/>
<name>A0A382Q6T4_9ZZZZ</name>
<dbReference type="AlphaFoldDB" id="A0A382Q6T4"/>
<evidence type="ECO:0000313" key="1">
    <source>
        <dbReference type="EMBL" id="SVC81126.1"/>
    </source>
</evidence>